<reference evidence="19 20" key="1">
    <citation type="submission" date="2020-08" db="EMBL/GenBank/DDBJ databases">
        <title>Sequencing the genomes of 1000 actinobacteria strains.</title>
        <authorList>
            <person name="Klenk H.-P."/>
        </authorList>
    </citation>
    <scope>NUCLEOTIDE SEQUENCE [LARGE SCALE GENOMIC DNA]</scope>
    <source>
        <strain evidence="19 20">DSM 43149</strain>
    </source>
</reference>
<keyword evidence="6 19" id="KW-0808">Transferase</keyword>
<dbReference type="InterPro" id="IPR036097">
    <property type="entry name" value="HisK_dim/P_sf"/>
</dbReference>
<evidence type="ECO:0000256" key="6">
    <source>
        <dbReference type="ARBA" id="ARBA00022679"/>
    </source>
</evidence>
<dbReference type="CDD" id="cd00075">
    <property type="entry name" value="HATPase"/>
    <property type="match status" value="1"/>
</dbReference>
<dbReference type="SMART" id="SM00304">
    <property type="entry name" value="HAMP"/>
    <property type="match status" value="1"/>
</dbReference>
<dbReference type="SUPFAM" id="SSF158472">
    <property type="entry name" value="HAMP domain-like"/>
    <property type="match status" value="1"/>
</dbReference>
<keyword evidence="9 19" id="KW-0418">Kinase</keyword>
<evidence type="ECO:0000256" key="7">
    <source>
        <dbReference type="ARBA" id="ARBA00022692"/>
    </source>
</evidence>
<dbReference type="PROSITE" id="PS50885">
    <property type="entry name" value="HAMP"/>
    <property type="match status" value="1"/>
</dbReference>
<keyword evidence="20" id="KW-1185">Reference proteome</keyword>
<dbReference type="SMART" id="SM00388">
    <property type="entry name" value="HisKA"/>
    <property type="match status" value="1"/>
</dbReference>
<feature type="region of interest" description="Disordered" evidence="15">
    <location>
        <begin position="533"/>
        <end position="553"/>
    </location>
</feature>
<evidence type="ECO:0000313" key="20">
    <source>
        <dbReference type="Proteomes" id="UP000578112"/>
    </source>
</evidence>
<comment type="subcellular location">
    <subcellularLocation>
        <location evidence="2">Cell membrane</location>
        <topology evidence="2">Multi-pass membrane protein</topology>
    </subcellularLocation>
</comment>
<dbReference type="SMART" id="SM00387">
    <property type="entry name" value="HATPase_c"/>
    <property type="match status" value="1"/>
</dbReference>
<evidence type="ECO:0000256" key="10">
    <source>
        <dbReference type="ARBA" id="ARBA00022840"/>
    </source>
</evidence>
<dbReference type="EMBL" id="JACHNH010000001">
    <property type="protein sequence ID" value="MBB4766325.1"/>
    <property type="molecule type" value="Genomic_DNA"/>
</dbReference>
<keyword evidence="7 16" id="KW-0812">Transmembrane</keyword>
<dbReference type="Pfam" id="PF02518">
    <property type="entry name" value="HATPase_c"/>
    <property type="match status" value="1"/>
</dbReference>
<organism evidence="19 20">
    <name type="scientific">Actinoplanes digitatis</name>
    <dbReference type="NCBI Taxonomy" id="1868"/>
    <lineage>
        <taxon>Bacteria</taxon>
        <taxon>Bacillati</taxon>
        <taxon>Actinomycetota</taxon>
        <taxon>Actinomycetes</taxon>
        <taxon>Micromonosporales</taxon>
        <taxon>Micromonosporaceae</taxon>
        <taxon>Actinoplanes</taxon>
    </lineage>
</organism>
<evidence type="ECO:0000256" key="11">
    <source>
        <dbReference type="ARBA" id="ARBA00022989"/>
    </source>
</evidence>
<protein>
    <recommendedName>
        <fullName evidence="14">Sensor histidine kinase MtrB</fullName>
        <ecNumber evidence="3">2.7.13.3</ecNumber>
    </recommendedName>
</protein>
<keyword evidence="10" id="KW-0067">ATP-binding</keyword>
<evidence type="ECO:0000259" key="18">
    <source>
        <dbReference type="PROSITE" id="PS50885"/>
    </source>
</evidence>
<dbReference type="PROSITE" id="PS50109">
    <property type="entry name" value="HIS_KIN"/>
    <property type="match status" value="1"/>
</dbReference>
<evidence type="ECO:0000313" key="19">
    <source>
        <dbReference type="EMBL" id="MBB4766325.1"/>
    </source>
</evidence>
<evidence type="ECO:0000256" key="15">
    <source>
        <dbReference type="SAM" id="MobiDB-lite"/>
    </source>
</evidence>
<evidence type="ECO:0000256" key="8">
    <source>
        <dbReference type="ARBA" id="ARBA00022741"/>
    </source>
</evidence>
<dbReference type="PANTHER" id="PTHR43547">
    <property type="entry name" value="TWO-COMPONENT HISTIDINE KINASE"/>
    <property type="match status" value="1"/>
</dbReference>
<feature type="domain" description="HAMP" evidence="18">
    <location>
        <begin position="225"/>
        <end position="277"/>
    </location>
</feature>
<keyword evidence="11 16" id="KW-1133">Transmembrane helix</keyword>
<dbReference type="Pfam" id="PF00672">
    <property type="entry name" value="HAMP"/>
    <property type="match status" value="1"/>
</dbReference>
<keyword evidence="12" id="KW-0902">Two-component regulatory system</keyword>
<evidence type="ECO:0000256" key="16">
    <source>
        <dbReference type="SAM" id="Phobius"/>
    </source>
</evidence>
<dbReference type="SUPFAM" id="SSF47384">
    <property type="entry name" value="Homodimeric domain of signal transducing histidine kinase"/>
    <property type="match status" value="1"/>
</dbReference>
<evidence type="ECO:0000256" key="2">
    <source>
        <dbReference type="ARBA" id="ARBA00004651"/>
    </source>
</evidence>
<dbReference type="InterPro" id="IPR003660">
    <property type="entry name" value="HAMP_dom"/>
</dbReference>
<evidence type="ECO:0000256" key="5">
    <source>
        <dbReference type="ARBA" id="ARBA00022553"/>
    </source>
</evidence>
<sequence length="553" mass="60401">MRREWRVGVRRGRRVAAPARRAWRRSLHLRVVTLTLVASSLLVGAFGWFIANRSTQILLDRAEDEVHAQMLGKVEYAYQQLTVHRQVFDRTLPATIIDTVNRLADGDSAQSGGAIVSLRADNFPELKPVTSVKVDTTSLITPEMVHAVADGQVAQQIRTATIGGVRTKYLVYGSPVPTSFGHVELYYLVPLTTEDQAANEIRTTVLVTGMALVILLGVVAGLVTRMVVTPVRVAARTAQRLSAGLLDQRMKVDGEDDLALLAASFNQMAANLQRQIVRLEEMSRLQRRFTSDVSHELRTPLTTVRMAADLLFSEREDFDPAVARSAELLQAELDRFESLLTDLLEISRFDAGFAALDAEYTDLVPIVERVAERLAGLGERVGVTIDLRLPETPVIAEVDPRRIERVLRNLVGNAVEHGEGRPVEVTLATDEAAVAVTVRDHGVGLKQGEERLVFNRFWRADPSRARQTGGTGLGLSIAVEDARLHGGWLEAWGEPGGGAQFRLTVPVRSGDRLVAAPLPLIPRDRAVDARPAAIEAAPAPDDDVAGEPAGVAR</sequence>
<dbReference type="SUPFAM" id="SSF55874">
    <property type="entry name" value="ATPase domain of HSP90 chaperone/DNA topoisomerase II/histidine kinase"/>
    <property type="match status" value="1"/>
</dbReference>
<dbReference type="GO" id="GO:0005524">
    <property type="term" value="F:ATP binding"/>
    <property type="evidence" value="ECO:0007669"/>
    <property type="project" value="UniProtKB-KW"/>
</dbReference>
<keyword evidence="13 16" id="KW-0472">Membrane</keyword>
<keyword evidence="4" id="KW-1003">Cell membrane</keyword>
<comment type="caution">
    <text evidence="19">The sequence shown here is derived from an EMBL/GenBank/DDBJ whole genome shotgun (WGS) entry which is preliminary data.</text>
</comment>
<comment type="catalytic activity">
    <reaction evidence="1">
        <text>ATP + protein L-histidine = ADP + protein N-phospho-L-histidine.</text>
        <dbReference type="EC" id="2.7.13.3"/>
    </reaction>
</comment>
<evidence type="ECO:0000259" key="17">
    <source>
        <dbReference type="PROSITE" id="PS50109"/>
    </source>
</evidence>
<dbReference type="AlphaFoldDB" id="A0A7W7MU01"/>
<dbReference type="FunFam" id="1.10.287.130:FF:000010">
    <property type="entry name" value="Two-component sensor histidine kinase"/>
    <property type="match status" value="1"/>
</dbReference>
<proteinExistence type="predicted"/>
<dbReference type="FunFam" id="3.30.565.10:FF:000013">
    <property type="entry name" value="Two-component sensor histidine kinase"/>
    <property type="match status" value="1"/>
</dbReference>
<dbReference type="GO" id="GO:0005886">
    <property type="term" value="C:plasma membrane"/>
    <property type="evidence" value="ECO:0007669"/>
    <property type="project" value="UniProtKB-SubCell"/>
</dbReference>
<dbReference type="InterPro" id="IPR005467">
    <property type="entry name" value="His_kinase_dom"/>
</dbReference>
<dbReference type="InterPro" id="IPR003594">
    <property type="entry name" value="HATPase_dom"/>
</dbReference>
<gene>
    <name evidence="19" type="ORF">BJ971_006881</name>
</gene>
<evidence type="ECO:0000256" key="12">
    <source>
        <dbReference type="ARBA" id="ARBA00023012"/>
    </source>
</evidence>
<evidence type="ECO:0000256" key="14">
    <source>
        <dbReference type="ARBA" id="ARBA00035305"/>
    </source>
</evidence>
<evidence type="ECO:0000256" key="1">
    <source>
        <dbReference type="ARBA" id="ARBA00000085"/>
    </source>
</evidence>
<keyword evidence="5" id="KW-0597">Phosphoprotein</keyword>
<dbReference type="InterPro" id="IPR004358">
    <property type="entry name" value="Sig_transdc_His_kin-like_C"/>
</dbReference>
<feature type="transmembrane region" description="Helical" evidence="16">
    <location>
        <begin position="29"/>
        <end position="51"/>
    </location>
</feature>
<dbReference type="InterPro" id="IPR036890">
    <property type="entry name" value="HATPase_C_sf"/>
</dbReference>
<dbReference type="Gene3D" id="6.10.340.10">
    <property type="match status" value="1"/>
</dbReference>
<evidence type="ECO:0000256" key="9">
    <source>
        <dbReference type="ARBA" id="ARBA00022777"/>
    </source>
</evidence>
<dbReference type="CDD" id="cd06225">
    <property type="entry name" value="HAMP"/>
    <property type="match status" value="1"/>
</dbReference>
<dbReference type="NCBIfam" id="NF040691">
    <property type="entry name" value="MtrAB_MtrB"/>
    <property type="match status" value="1"/>
</dbReference>
<dbReference type="Gene3D" id="1.10.287.130">
    <property type="match status" value="1"/>
</dbReference>
<dbReference type="PANTHER" id="PTHR43547:SF2">
    <property type="entry name" value="HYBRID SIGNAL TRANSDUCTION HISTIDINE KINASE C"/>
    <property type="match status" value="1"/>
</dbReference>
<dbReference type="GO" id="GO:0000155">
    <property type="term" value="F:phosphorelay sensor kinase activity"/>
    <property type="evidence" value="ECO:0007669"/>
    <property type="project" value="InterPro"/>
</dbReference>
<dbReference type="InterPro" id="IPR047669">
    <property type="entry name" value="MtrAB_MtrB"/>
</dbReference>
<dbReference type="Pfam" id="PF00512">
    <property type="entry name" value="HisKA"/>
    <property type="match status" value="1"/>
</dbReference>
<evidence type="ECO:0000256" key="13">
    <source>
        <dbReference type="ARBA" id="ARBA00023136"/>
    </source>
</evidence>
<dbReference type="CDD" id="cd00082">
    <property type="entry name" value="HisKA"/>
    <property type="match status" value="1"/>
</dbReference>
<evidence type="ECO:0000256" key="3">
    <source>
        <dbReference type="ARBA" id="ARBA00012438"/>
    </source>
</evidence>
<feature type="domain" description="Histidine kinase" evidence="17">
    <location>
        <begin position="292"/>
        <end position="509"/>
    </location>
</feature>
<dbReference type="PRINTS" id="PR00344">
    <property type="entry name" value="BCTRLSENSOR"/>
</dbReference>
<name>A0A7W7MU01_9ACTN</name>
<keyword evidence="8" id="KW-0547">Nucleotide-binding</keyword>
<accession>A0A7W7MU01</accession>
<dbReference type="Gene3D" id="3.30.565.10">
    <property type="entry name" value="Histidine kinase-like ATPase, C-terminal domain"/>
    <property type="match status" value="1"/>
</dbReference>
<evidence type="ECO:0000256" key="4">
    <source>
        <dbReference type="ARBA" id="ARBA00022475"/>
    </source>
</evidence>
<dbReference type="Proteomes" id="UP000578112">
    <property type="component" value="Unassembled WGS sequence"/>
</dbReference>
<dbReference type="EC" id="2.7.13.3" evidence="3"/>
<dbReference type="InterPro" id="IPR003661">
    <property type="entry name" value="HisK_dim/P_dom"/>
</dbReference>